<protein>
    <submittedName>
        <fullName evidence="6">Syntaxin-binding protein 5-like</fullName>
    </submittedName>
</protein>
<name>A0AAD4RDR6_9BILA</name>
<dbReference type="GO" id="GO:0006887">
    <property type="term" value="P:exocytosis"/>
    <property type="evidence" value="ECO:0007669"/>
    <property type="project" value="TreeGrafter"/>
</dbReference>
<evidence type="ECO:0000313" key="7">
    <source>
        <dbReference type="Proteomes" id="UP001201812"/>
    </source>
</evidence>
<dbReference type="GO" id="GO:0045159">
    <property type="term" value="F:myosin II binding"/>
    <property type="evidence" value="ECO:0007669"/>
    <property type="project" value="TreeGrafter"/>
</dbReference>
<comment type="subcellular location">
    <subcellularLocation>
        <location evidence="1">Cytoplasm</location>
    </subcellularLocation>
</comment>
<dbReference type="PANTHER" id="PTHR10241:SF25">
    <property type="entry name" value="TOMOSYN, ISOFORM C"/>
    <property type="match status" value="1"/>
</dbReference>
<dbReference type="Gene3D" id="1.20.5.110">
    <property type="match status" value="1"/>
</dbReference>
<dbReference type="AlphaFoldDB" id="A0AAD4RDR6"/>
<dbReference type="GO" id="GO:0005096">
    <property type="term" value="F:GTPase activator activity"/>
    <property type="evidence" value="ECO:0007669"/>
    <property type="project" value="TreeGrafter"/>
</dbReference>
<sequence length="478" mass="51998">MHQSHHSSMTPPPNSAPVKSFMRLNTECGKQRSVERHSRPLLSKAQSMAVNYVTGTSGLNNGNNLVESSQSNTSPIGDNCNGDLTNATENNTSHVSRSSSANSLEKLASQDCVTSLTFINCCSKKGSSKSEPCLWLGTSKGACVAFNLILPNDRIISNVVVAPSDMYDGPQGSVMRLQERILYSTFLNRSFCIIIGAAEIYKDSSKESAPTSANIEKALQNKIITKPSLAPTQLTNQQENGGSTTCPPAEDFSHAKSSHVRGYPVLMCLNAAGHVQVLTLPSLKMLYQTPLFRCSVDWDDPICQKTDFSEHGLGMYMASPTEVQKFTINSELAAQVAECAGELFVPCDMPEPPKASFFRGVSTLFASSNQRDNVDLDSIFSEKPSTSAVTSMKSIARQIPSSSLATNSLPLNNMEATNSRNISAGQAATMAIQNLNERGERLNAVVDATENLRNNAMNMYSRSSKLVEKYEKKKWYQL</sequence>
<keyword evidence="3" id="KW-0175">Coiled coil</keyword>
<evidence type="ECO:0000256" key="2">
    <source>
        <dbReference type="ARBA" id="ARBA00022490"/>
    </source>
</evidence>
<feature type="domain" description="V-SNARE coiled-coil homology" evidence="5">
    <location>
        <begin position="413"/>
        <end position="477"/>
    </location>
</feature>
<dbReference type="Proteomes" id="UP001201812">
    <property type="component" value="Unassembled WGS sequence"/>
</dbReference>
<accession>A0AAD4RDR6</accession>
<feature type="region of interest" description="Disordered" evidence="4">
    <location>
        <begin position="231"/>
        <end position="253"/>
    </location>
</feature>
<feature type="region of interest" description="Disordered" evidence="4">
    <location>
        <begin position="1"/>
        <end position="20"/>
    </location>
</feature>
<dbReference type="PROSITE" id="PS50892">
    <property type="entry name" value="V_SNARE"/>
    <property type="match status" value="1"/>
</dbReference>
<organism evidence="6 7">
    <name type="scientific">Ditylenchus destructor</name>
    <dbReference type="NCBI Taxonomy" id="166010"/>
    <lineage>
        <taxon>Eukaryota</taxon>
        <taxon>Metazoa</taxon>
        <taxon>Ecdysozoa</taxon>
        <taxon>Nematoda</taxon>
        <taxon>Chromadorea</taxon>
        <taxon>Rhabditida</taxon>
        <taxon>Tylenchina</taxon>
        <taxon>Tylenchomorpha</taxon>
        <taxon>Sphaerularioidea</taxon>
        <taxon>Anguinidae</taxon>
        <taxon>Anguininae</taxon>
        <taxon>Ditylenchus</taxon>
    </lineage>
</organism>
<reference evidence="6" key="1">
    <citation type="submission" date="2022-01" db="EMBL/GenBank/DDBJ databases">
        <title>Genome Sequence Resource for Two Populations of Ditylenchus destructor, the Migratory Endoparasitic Phytonematode.</title>
        <authorList>
            <person name="Zhang H."/>
            <person name="Lin R."/>
            <person name="Xie B."/>
        </authorList>
    </citation>
    <scope>NUCLEOTIDE SEQUENCE</scope>
    <source>
        <strain evidence="6">BazhouSP</strain>
    </source>
</reference>
<dbReference type="GO" id="GO:0019905">
    <property type="term" value="F:syntaxin binding"/>
    <property type="evidence" value="ECO:0007669"/>
    <property type="project" value="TreeGrafter"/>
</dbReference>
<keyword evidence="2" id="KW-0963">Cytoplasm</keyword>
<evidence type="ECO:0000256" key="3">
    <source>
        <dbReference type="PROSITE-ProRule" id="PRU00290"/>
    </source>
</evidence>
<proteinExistence type="predicted"/>
<gene>
    <name evidence="6" type="ORF">DdX_01140</name>
</gene>
<dbReference type="EMBL" id="JAKKPZ010000001">
    <property type="protein sequence ID" value="KAI1728930.1"/>
    <property type="molecule type" value="Genomic_DNA"/>
</dbReference>
<feature type="compositionally biased region" description="Polar residues" evidence="4">
    <location>
        <begin position="66"/>
        <end position="100"/>
    </location>
</feature>
<evidence type="ECO:0000313" key="6">
    <source>
        <dbReference type="EMBL" id="KAI1728930.1"/>
    </source>
</evidence>
<dbReference type="GO" id="GO:0006893">
    <property type="term" value="P:Golgi to plasma membrane transport"/>
    <property type="evidence" value="ECO:0007669"/>
    <property type="project" value="TreeGrafter"/>
</dbReference>
<feature type="compositionally biased region" description="Polar residues" evidence="4">
    <location>
        <begin position="231"/>
        <end position="246"/>
    </location>
</feature>
<dbReference type="PANTHER" id="PTHR10241">
    <property type="entry name" value="LETHAL 2 GIANT LARVAE PROTEIN"/>
    <property type="match status" value="1"/>
</dbReference>
<evidence type="ECO:0000259" key="5">
    <source>
        <dbReference type="PROSITE" id="PS50892"/>
    </source>
</evidence>
<keyword evidence="7" id="KW-1185">Reference proteome</keyword>
<dbReference type="InterPro" id="IPR042855">
    <property type="entry name" value="V_SNARE_CC"/>
</dbReference>
<feature type="region of interest" description="Disordered" evidence="4">
    <location>
        <begin position="60"/>
        <end position="100"/>
    </location>
</feature>
<evidence type="ECO:0000256" key="4">
    <source>
        <dbReference type="SAM" id="MobiDB-lite"/>
    </source>
</evidence>
<dbReference type="SUPFAM" id="SSF58038">
    <property type="entry name" value="SNARE fusion complex"/>
    <property type="match status" value="1"/>
</dbReference>
<comment type="caution">
    <text evidence="6">The sequence shown here is derived from an EMBL/GenBank/DDBJ whole genome shotgun (WGS) entry which is preliminary data.</text>
</comment>
<evidence type="ECO:0000256" key="1">
    <source>
        <dbReference type="ARBA" id="ARBA00004496"/>
    </source>
</evidence>
<dbReference type="GO" id="GO:0031201">
    <property type="term" value="C:SNARE complex"/>
    <property type="evidence" value="ECO:0007669"/>
    <property type="project" value="TreeGrafter"/>
</dbReference>
<dbReference type="CDD" id="cd15873">
    <property type="entry name" value="R-SNARE_STXBP5_6"/>
    <property type="match status" value="1"/>
</dbReference>
<dbReference type="GO" id="GO:0005886">
    <property type="term" value="C:plasma membrane"/>
    <property type="evidence" value="ECO:0007669"/>
    <property type="project" value="TreeGrafter"/>
</dbReference>